<dbReference type="EMBL" id="ML208271">
    <property type="protein sequence ID" value="TFK74039.1"/>
    <property type="molecule type" value="Genomic_DNA"/>
</dbReference>
<name>A0ACD3B8S5_9AGAR</name>
<dbReference type="Proteomes" id="UP000308600">
    <property type="component" value="Unassembled WGS sequence"/>
</dbReference>
<evidence type="ECO:0000313" key="1">
    <source>
        <dbReference type="EMBL" id="TFK74039.1"/>
    </source>
</evidence>
<reference evidence="1 2" key="1">
    <citation type="journal article" date="2019" name="Nat. Ecol. Evol.">
        <title>Megaphylogeny resolves global patterns of mushroom evolution.</title>
        <authorList>
            <person name="Varga T."/>
            <person name="Krizsan K."/>
            <person name="Foldi C."/>
            <person name="Dima B."/>
            <person name="Sanchez-Garcia M."/>
            <person name="Sanchez-Ramirez S."/>
            <person name="Szollosi G.J."/>
            <person name="Szarkandi J.G."/>
            <person name="Papp V."/>
            <person name="Albert L."/>
            <person name="Andreopoulos W."/>
            <person name="Angelini C."/>
            <person name="Antonin V."/>
            <person name="Barry K.W."/>
            <person name="Bougher N.L."/>
            <person name="Buchanan P."/>
            <person name="Buyck B."/>
            <person name="Bense V."/>
            <person name="Catcheside P."/>
            <person name="Chovatia M."/>
            <person name="Cooper J."/>
            <person name="Damon W."/>
            <person name="Desjardin D."/>
            <person name="Finy P."/>
            <person name="Geml J."/>
            <person name="Haridas S."/>
            <person name="Hughes K."/>
            <person name="Justo A."/>
            <person name="Karasinski D."/>
            <person name="Kautmanova I."/>
            <person name="Kiss B."/>
            <person name="Kocsube S."/>
            <person name="Kotiranta H."/>
            <person name="LaButti K.M."/>
            <person name="Lechner B.E."/>
            <person name="Liimatainen K."/>
            <person name="Lipzen A."/>
            <person name="Lukacs Z."/>
            <person name="Mihaltcheva S."/>
            <person name="Morgado L.N."/>
            <person name="Niskanen T."/>
            <person name="Noordeloos M.E."/>
            <person name="Ohm R.A."/>
            <person name="Ortiz-Santana B."/>
            <person name="Ovrebo C."/>
            <person name="Racz N."/>
            <person name="Riley R."/>
            <person name="Savchenko A."/>
            <person name="Shiryaev A."/>
            <person name="Soop K."/>
            <person name="Spirin V."/>
            <person name="Szebenyi C."/>
            <person name="Tomsovsky M."/>
            <person name="Tulloss R.E."/>
            <person name="Uehling J."/>
            <person name="Grigoriev I.V."/>
            <person name="Vagvolgyi C."/>
            <person name="Papp T."/>
            <person name="Martin F.M."/>
            <person name="Miettinen O."/>
            <person name="Hibbett D.S."/>
            <person name="Nagy L.G."/>
        </authorList>
    </citation>
    <scope>NUCLEOTIDE SEQUENCE [LARGE SCALE GENOMIC DNA]</scope>
    <source>
        <strain evidence="1 2">NL-1719</strain>
    </source>
</reference>
<evidence type="ECO:0000313" key="2">
    <source>
        <dbReference type="Proteomes" id="UP000308600"/>
    </source>
</evidence>
<proteinExistence type="predicted"/>
<sequence>MAGSKRHRQNNAPRKAKQTAEDARSNPASSDAHSTIEPETPVSPDLPNHTRNDSESTIVSLEPAHKPLPTTSQSALEIASLLATLKDTTSALAQAMQSFQPLPEKLSDLAGGMRAQDELQSLQEKWKAQVMKQDQEIKDMEERLKQEVIASMRSAIKEKAYEAVRPQIADKVRQRVREELVRGSLSPAEHQAQRHTRIIEETRVLLHNADARRVNSNLESPNALLSPLRLSPSQAIPSPGGVPLPTPVSPRFPTDIKGVLSMKPDEARGLLQEYGLPQAPVRDHEANLNQILSYIGINQYTVHKNVPVGHNGLALRPGAKPQLRLITSKSN</sequence>
<organism evidence="1 2">
    <name type="scientific">Pluteus cervinus</name>
    <dbReference type="NCBI Taxonomy" id="181527"/>
    <lineage>
        <taxon>Eukaryota</taxon>
        <taxon>Fungi</taxon>
        <taxon>Dikarya</taxon>
        <taxon>Basidiomycota</taxon>
        <taxon>Agaricomycotina</taxon>
        <taxon>Agaricomycetes</taxon>
        <taxon>Agaricomycetidae</taxon>
        <taxon>Agaricales</taxon>
        <taxon>Pluteineae</taxon>
        <taxon>Pluteaceae</taxon>
        <taxon>Pluteus</taxon>
    </lineage>
</organism>
<accession>A0ACD3B8S5</accession>
<keyword evidence="2" id="KW-1185">Reference proteome</keyword>
<gene>
    <name evidence="1" type="ORF">BDN72DRAFT_893486</name>
</gene>
<protein>
    <submittedName>
        <fullName evidence="1">Uncharacterized protein</fullName>
    </submittedName>
</protein>